<dbReference type="EMBL" id="CP118108">
    <property type="protein sequence ID" value="WDI01821.1"/>
    <property type="molecule type" value="Genomic_DNA"/>
</dbReference>
<protein>
    <submittedName>
        <fullName evidence="1">Uncharacterized protein</fullName>
    </submittedName>
</protein>
<dbReference type="RefSeq" id="WP_274337505.1">
    <property type="nucleotide sequence ID" value="NZ_CP118101.1"/>
</dbReference>
<evidence type="ECO:0000313" key="2">
    <source>
        <dbReference type="EMBL" id="WDI01821.1"/>
    </source>
</evidence>
<reference evidence="1 4" key="1">
    <citation type="submission" date="2023-02" db="EMBL/GenBank/DDBJ databases">
        <title>Pathogen: clinical or host-associated sample.</title>
        <authorList>
            <person name="Hergert J."/>
            <person name="Casey R."/>
            <person name="Wagner J."/>
            <person name="Young E.L."/>
            <person name="Oakeson K.F."/>
        </authorList>
    </citation>
    <scope>NUCLEOTIDE SEQUENCE</scope>
    <source>
        <strain evidence="2 4">2022CK-00829</strain>
        <strain evidence="1">2022CK-00830</strain>
    </source>
</reference>
<sequence>MSAPIQIYKISAELKKDQFKLLVIPWKLLIETNRYYEIREENGPVKRLYKEKLNTITMDTKSYANGTIVCSAFCSENYIHQTKKEIVKKLGHIIDSYIEEHRVNQQTIKECAPRDIYLG</sequence>
<gene>
    <name evidence="1" type="ORF">PUW23_21855</name>
    <name evidence="2" type="ORF">PUW25_21775</name>
</gene>
<evidence type="ECO:0000313" key="1">
    <source>
        <dbReference type="EMBL" id="WDH82083.1"/>
    </source>
</evidence>
<proteinExistence type="predicted"/>
<accession>A0AAX3MWT3</accession>
<dbReference type="EMBL" id="CP118101">
    <property type="protein sequence ID" value="WDH82083.1"/>
    <property type="molecule type" value="Genomic_DNA"/>
</dbReference>
<organism evidence="1 3">
    <name type="scientific">Paenibacillus urinalis</name>
    <dbReference type="NCBI Taxonomy" id="521520"/>
    <lineage>
        <taxon>Bacteria</taxon>
        <taxon>Bacillati</taxon>
        <taxon>Bacillota</taxon>
        <taxon>Bacilli</taxon>
        <taxon>Bacillales</taxon>
        <taxon>Paenibacillaceae</taxon>
        <taxon>Paenibacillus</taxon>
    </lineage>
</organism>
<keyword evidence="4" id="KW-1185">Reference proteome</keyword>
<evidence type="ECO:0000313" key="4">
    <source>
        <dbReference type="Proteomes" id="UP001221519"/>
    </source>
</evidence>
<dbReference type="Proteomes" id="UP001220962">
    <property type="component" value="Chromosome"/>
</dbReference>
<evidence type="ECO:0000313" key="3">
    <source>
        <dbReference type="Proteomes" id="UP001220962"/>
    </source>
</evidence>
<dbReference type="Proteomes" id="UP001221519">
    <property type="component" value="Chromosome"/>
</dbReference>
<dbReference type="AlphaFoldDB" id="A0AAX3MWT3"/>
<name>A0AAX3MWT3_9BACL</name>